<keyword evidence="4" id="KW-1185">Reference proteome</keyword>
<dbReference type="Pfam" id="PF02190">
    <property type="entry name" value="LON_substr_bdg"/>
    <property type="match status" value="1"/>
</dbReference>
<dbReference type="PANTHER" id="PTHR46732:SF8">
    <property type="entry name" value="ATP-DEPENDENT PROTEASE LA (LON) DOMAIN PROTEIN"/>
    <property type="match status" value="1"/>
</dbReference>
<dbReference type="RefSeq" id="WP_085579012.1">
    <property type="nucleotide sequence ID" value="NZ_JFKA01000001.1"/>
</dbReference>
<dbReference type="AlphaFoldDB" id="A0A1Y2L453"/>
<evidence type="ECO:0000313" key="4">
    <source>
        <dbReference type="Proteomes" id="UP000193391"/>
    </source>
</evidence>
<dbReference type="SUPFAM" id="SSF88697">
    <property type="entry name" value="PUA domain-like"/>
    <property type="match status" value="1"/>
</dbReference>
<evidence type="ECO:0000313" key="3">
    <source>
        <dbReference type="EMBL" id="OSQ40595.1"/>
    </source>
</evidence>
<dbReference type="Proteomes" id="UP000193391">
    <property type="component" value="Unassembled WGS sequence"/>
</dbReference>
<proteinExistence type="predicted"/>
<evidence type="ECO:0000256" key="1">
    <source>
        <dbReference type="SAM" id="MobiDB-lite"/>
    </source>
</evidence>
<dbReference type="EMBL" id="JFKA01000001">
    <property type="protein sequence ID" value="OSQ40595.1"/>
    <property type="molecule type" value="Genomic_DNA"/>
</dbReference>
<dbReference type="Gene3D" id="2.30.130.40">
    <property type="entry name" value="LON domain-like"/>
    <property type="match status" value="1"/>
</dbReference>
<dbReference type="SMART" id="SM00464">
    <property type="entry name" value="LON"/>
    <property type="match status" value="1"/>
</dbReference>
<dbReference type="InterPro" id="IPR015947">
    <property type="entry name" value="PUA-like_sf"/>
</dbReference>
<organism evidence="3 4">
    <name type="scientific">Thalassospira mesophila</name>
    <dbReference type="NCBI Taxonomy" id="1293891"/>
    <lineage>
        <taxon>Bacteria</taxon>
        <taxon>Pseudomonadati</taxon>
        <taxon>Pseudomonadota</taxon>
        <taxon>Alphaproteobacteria</taxon>
        <taxon>Rhodospirillales</taxon>
        <taxon>Thalassospiraceae</taxon>
        <taxon>Thalassospira</taxon>
    </lineage>
</organism>
<dbReference type="PANTHER" id="PTHR46732">
    <property type="entry name" value="ATP-DEPENDENT PROTEASE LA (LON) DOMAIN PROTEIN"/>
    <property type="match status" value="1"/>
</dbReference>
<comment type="caution">
    <text evidence="3">The sequence shown here is derived from an EMBL/GenBank/DDBJ whole genome shotgun (WGS) entry which is preliminary data.</text>
</comment>
<dbReference type="InterPro" id="IPR003111">
    <property type="entry name" value="Lon_prtase_N"/>
</dbReference>
<gene>
    <name evidence="3" type="ORF">TMES_02255</name>
</gene>
<evidence type="ECO:0000259" key="2">
    <source>
        <dbReference type="PROSITE" id="PS51787"/>
    </source>
</evidence>
<feature type="region of interest" description="Disordered" evidence="1">
    <location>
        <begin position="63"/>
        <end position="84"/>
    </location>
</feature>
<feature type="domain" description="Lon N-terminal" evidence="2">
    <location>
        <begin position="18"/>
        <end position="227"/>
    </location>
</feature>
<dbReference type="InterPro" id="IPR046336">
    <property type="entry name" value="Lon_prtase_N_sf"/>
</dbReference>
<accession>A0A1Y2L453</accession>
<name>A0A1Y2L453_9PROT</name>
<dbReference type="PROSITE" id="PS51787">
    <property type="entry name" value="LON_N"/>
    <property type="match status" value="1"/>
</dbReference>
<reference evidence="3 4" key="1">
    <citation type="submission" date="2014-03" db="EMBL/GenBank/DDBJ databases">
        <title>The draft genome sequence of Thalassospira mesophila JCM 18969.</title>
        <authorList>
            <person name="Lai Q."/>
            <person name="Shao Z."/>
        </authorList>
    </citation>
    <scope>NUCLEOTIDE SEQUENCE [LARGE SCALE GENOMIC DNA]</scope>
    <source>
        <strain evidence="3 4">JCM 18969</strain>
    </source>
</reference>
<protein>
    <submittedName>
        <fullName evidence="3">Peptidase S16</fullName>
    </submittedName>
</protein>
<dbReference type="OrthoDB" id="9806457at2"/>
<sequence>MNICGPFDPDFSELPATLPVFPLSGALLLPRGHLPLNIFEPRYLNMIMDALGRDRMIGMVQPRHSAMPPSRPARPLQNQNKNRPNDLFGTGCIGRISAFNETDDGRFLITLTGVCRFDIANERPLAEGGYRMVNCDYTRWRGDLDYSMQAAEQLLDRPRLHQALDAYFAHHSLQSCWDTISDTDDEMLVSAIAMGCQLDPLEKQALLECTSLYDRGDMLTTLLEMACHPQNNRVASN</sequence>
<dbReference type="STRING" id="1293891.TMES_02255"/>